<evidence type="ECO:0000313" key="4">
    <source>
        <dbReference type="EMBL" id="KAL3768366.1"/>
    </source>
</evidence>
<gene>
    <name evidence="4" type="ORF">ACHAW5_005204</name>
</gene>
<comment type="caution">
    <text evidence="4">The sequence shown here is derived from an EMBL/GenBank/DDBJ whole genome shotgun (WGS) entry which is preliminary data.</text>
</comment>
<organism evidence="4 5">
    <name type="scientific">Stephanodiscus triporus</name>
    <dbReference type="NCBI Taxonomy" id="2934178"/>
    <lineage>
        <taxon>Eukaryota</taxon>
        <taxon>Sar</taxon>
        <taxon>Stramenopiles</taxon>
        <taxon>Ochrophyta</taxon>
        <taxon>Bacillariophyta</taxon>
        <taxon>Coscinodiscophyceae</taxon>
        <taxon>Thalassiosirophycidae</taxon>
        <taxon>Stephanodiscales</taxon>
        <taxon>Stephanodiscaceae</taxon>
        <taxon>Stephanodiscus</taxon>
    </lineage>
</organism>
<sequence length="283" mass="32541">MSSNDKITPSDLEKEETSPFKPEGLTSSVYNVENPPKDWCDVGLLLPHEAIRMEMAAMKASVEALKEDYDDAKDDWRVLYFSQWYIDIFSHVVHDHHHNEELIYFPWIATKAKVPEKLSMDHEGLVKLLTEIEDVCNDIDKKGGKKCQPEIKKLKGLVPAFVDEMRAHLQEEEATVPALVRDNFTQEEEDACVKKILKKEGTSGLRMFLPSVIVAMEEWATREYIDQFLGSIPAPLRMLYTDYYLPDYETCLRPMRDAPLLESKPSLSKTKCCKISFCIPCIF</sequence>
<dbReference type="InterPro" id="IPR012312">
    <property type="entry name" value="Hemerythrin-like"/>
</dbReference>
<dbReference type="Gene3D" id="1.20.120.520">
    <property type="entry name" value="nmb1532 protein domain like"/>
    <property type="match status" value="1"/>
</dbReference>
<evidence type="ECO:0000256" key="1">
    <source>
        <dbReference type="SAM" id="Coils"/>
    </source>
</evidence>
<keyword evidence="1" id="KW-0175">Coiled coil</keyword>
<name>A0ABD3N2B5_9STRA</name>
<reference evidence="4 5" key="1">
    <citation type="submission" date="2024-10" db="EMBL/GenBank/DDBJ databases">
        <title>Updated reference genomes for cyclostephanoid diatoms.</title>
        <authorList>
            <person name="Roberts W.R."/>
            <person name="Alverson A.J."/>
        </authorList>
    </citation>
    <scope>NUCLEOTIDE SEQUENCE [LARGE SCALE GENOMIC DNA]</scope>
    <source>
        <strain evidence="4 5">AJA276-08</strain>
    </source>
</reference>
<dbReference type="EMBL" id="JALLAZ020001680">
    <property type="protein sequence ID" value="KAL3768366.1"/>
    <property type="molecule type" value="Genomic_DNA"/>
</dbReference>
<protein>
    <recommendedName>
        <fullName evidence="3">Hemerythrin-like domain-containing protein</fullName>
    </recommendedName>
</protein>
<dbReference type="AlphaFoldDB" id="A0ABD3N2B5"/>
<keyword evidence="5" id="KW-1185">Reference proteome</keyword>
<feature type="region of interest" description="Disordered" evidence="2">
    <location>
        <begin position="1"/>
        <end position="27"/>
    </location>
</feature>
<evidence type="ECO:0000313" key="5">
    <source>
        <dbReference type="Proteomes" id="UP001530315"/>
    </source>
</evidence>
<accession>A0ABD3N2B5</accession>
<dbReference type="Proteomes" id="UP001530315">
    <property type="component" value="Unassembled WGS sequence"/>
</dbReference>
<evidence type="ECO:0000256" key="2">
    <source>
        <dbReference type="SAM" id="MobiDB-lite"/>
    </source>
</evidence>
<evidence type="ECO:0000259" key="3">
    <source>
        <dbReference type="Pfam" id="PF01814"/>
    </source>
</evidence>
<proteinExistence type="predicted"/>
<feature type="coiled-coil region" evidence="1">
    <location>
        <begin position="48"/>
        <end position="75"/>
    </location>
</feature>
<dbReference type="Pfam" id="PF01814">
    <property type="entry name" value="Hemerythrin"/>
    <property type="match status" value="1"/>
</dbReference>
<dbReference type="CDD" id="cd12108">
    <property type="entry name" value="Hr-like"/>
    <property type="match status" value="1"/>
</dbReference>
<feature type="domain" description="Hemerythrin-like" evidence="3">
    <location>
        <begin position="48"/>
        <end position="175"/>
    </location>
</feature>